<evidence type="ECO:0000259" key="3">
    <source>
        <dbReference type="Pfam" id="PF03061"/>
    </source>
</evidence>
<dbReference type="EMBL" id="CP029255">
    <property type="protein sequence ID" value="AWK06386.1"/>
    <property type="molecule type" value="Genomic_DNA"/>
</dbReference>
<organism evidence="4 5">
    <name type="scientific">Flavobacterium crocinum</name>
    <dbReference type="NCBI Taxonomy" id="2183896"/>
    <lineage>
        <taxon>Bacteria</taxon>
        <taxon>Pseudomonadati</taxon>
        <taxon>Bacteroidota</taxon>
        <taxon>Flavobacteriia</taxon>
        <taxon>Flavobacteriales</taxon>
        <taxon>Flavobacteriaceae</taxon>
        <taxon>Flavobacterium</taxon>
    </lineage>
</organism>
<keyword evidence="5" id="KW-1185">Reference proteome</keyword>
<name>A0A2S1YQP2_9FLAO</name>
<dbReference type="InterPro" id="IPR039298">
    <property type="entry name" value="ACOT13"/>
</dbReference>
<evidence type="ECO:0000313" key="4">
    <source>
        <dbReference type="EMBL" id="AWK06386.1"/>
    </source>
</evidence>
<dbReference type="Gene3D" id="3.10.129.10">
    <property type="entry name" value="Hotdog Thioesterase"/>
    <property type="match status" value="1"/>
</dbReference>
<comment type="similarity">
    <text evidence="1">Belongs to the thioesterase PaaI family.</text>
</comment>
<accession>A0A2S1YQP2</accession>
<evidence type="ECO:0000256" key="2">
    <source>
        <dbReference type="ARBA" id="ARBA00022801"/>
    </source>
</evidence>
<feature type="domain" description="Thioesterase" evidence="3">
    <location>
        <begin position="79"/>
        <end position="152"/>
    </location>
</feature>
<gene>
    <name evidence="4" type="ORF">HYN56_20010</name>
</gene>
<keyword evidence="2" id="KW-0378">Hydrolase</keyword>
<dbReference type="GO" id="GO:0047617">
    <property type="term" value="F:fatty acyl-CoA hydrolase activity"/>
    <property type="evidence" value="ECO:0007669"/>
    <property type="project" value="InterPro"/>
</dbReference>
<dbReference type="AlphaFoldDB" id="A0A2S1YQP2"/>
<sequence length="171" mass="19186">MQANLFNNIKRTKLYSSIHLKSIKMDNKRLEFLQSYIGKHFTGSPSPFAHWLNGKVIAVEKENVEFEFEVRKEMTNPVGMLHGGVTAGMIDDCIGVNFMVLGLEKFYPTINLYIDYFNPAFESQTVIVKTTLAKLGKTIINIKAEVINKNTSKIMAQASANLAISDVKIPV</sequence>
<dbReference type="SUPFAM" id="SSF54637">
    <property type="entry name" value="Thioesterase/thiol ester dehydrase-isomerase"/>
    <property type="match status" value="1"/>
</dbReference>
<evidence type="ECO:0000313" key="5">
    <source>
        <dbReference type="Proteomes" id="UP000245250"/>
    </source>
</evidence>
<reference evidence="4 5" key="1">
    <citation type="submission" date="2018-05" db="EMBL/GenBank/DDBJ databases">
        <title>Genome sequencing of Flavobacterium sp. HYN0056.</title>
        <authorList>
            <person name="Yi H."/>
            <person name="Baek C."/>
        </authorList>
    </citation>
    <scope>NUCLEOTIDE SEQUENCE [LARGE SCALE GENOMIC DNA]</scope>
    <source>
        <strain evidence="4 5">HYN0056</strain>
    </source>
</reference>
<dbReference type="InterPro" id="IPR003736">
    <property type="entry name" value="PAAI_dom"/>
</dbReference>
<dbReference type="OrthoDB" id="32575at2"/>
<dbReference type="KEGG" id="fcr:HYN56_20010"/>
<dbReference type="InterPro" id="IPR029069">
    <property type="entry name" value="HotDog_dom_sf"/>
</dbReference>
<dbReference type="PANTHER" id="PTHR21660">
    <property type="entry name" value="THIOESTERASE SUPERFAMILY MEMBER-RELATED"/>
    <property type="match status" value="1"/>
</dbReference>
<protein>
    <submittedName>
        <fullName evidence="4">PaaI family thioesterase</fullName>
    </submittedName>
</protein>
<dbReference type="InterPro" id="IPR006683">
    <property type="entry name" value="Thioestr_dom"/>
</dbReference>
<dbReference type="PANTHER" id="PTHR21660:SF1">
    <property type="entry name" value="ACYL-COENZYME A THIOESTERASE 13"/>
    <property type="match status" value="1"/>
</dbReference>
<dbReference type="NCBIfam" id="TIGR00369">
    <property type="entry name" value="unchar_dom_1"/>
    <property type="match status" value="1"/>
</dbReference>
<dbReference type="Pfam" id="PF03061">
    <property type="entry name" value="4HBT"/>
    <property type="match status" value="1"/>
</dbReference>
<dbReference type="CDD" id="cd03443">
    <property type="entry name" value="PaaI_thioesterase"/>
    <property type="match status" value="1"/>
</dbReference>
<evidence type="ECO:0000256" key="1">
    <source>
        <dbReference type="ARBA" id="ARBA00008324"/>
    </source>
</evidence>
<dbReference type="Proteomes" id="UP000245250">
    <property type="component" value="Chromosome"/>
</dbReference>
<proteinExistence type="inferred from homology"/>